<dbReference type="EMBL" id="EQ974018">
    <property type="protein sequence ID" value="EEF35514.1"/>
    <property type="molecule type" value="Genomic_DNA"/>
</dbReference>
<dbReference type="GO" id="GO:0006952">
    <property type="term" value="P:defense response"/>
    <property type="evidence" value="ECO:0000318"/>
    <property type="project" value="GO_Central"/>
</dbReference>
<feature type="disulfide bond" evidence="2">
    <location>
        <begin position="151"/>
        <end position="221"/>
    </location>
</feature>
<reference evidence="5" key="1">
    <citation type="journal article" date="2010" name="Nat. Biotechnol.">
        <title>Draft genome sequence of the oilseed species Ricinus communis.</title>
        <authorList>
            <person name="Chan A.P."/>
            <person name="Crabtree J."/>
            <person name="Zhao Q."/>
            <person name="Lorenzi H."/>
            <person name="Orvis J."/>
            <person name="Puiu D."/>
            <person name="Melake-Berhan A."/>
            <person name="Jones K.M."/>
            <person name="Redman J."/>
            <person name="Chen G."/>
            <person name="Cahoon E.B."/>
            <person name="Gedil M."/>
            <person name="Stanke M."/>
            <person name="Haas B.J."/>
            <person name="Wortman J.R."/>
            <person name="Fraser-Liggett C.M."/>
            <person name="Ravel J."/>
            <person name="Rabinowicz P.D."/>
        </authorList>
    </citation>
    <scope>NUCLEOTIDE SEQUENCE [LARGE SCALE GENOMIC DNA]</scope>
    <source>
        <strain evidence="5">cv. Hale</strain>
    </source>
</reference>
<dbReference type="PRINTS" id="PR00347">
    <property type="entry name" value="THAUMATIN"/>
</dbReference>
<feature type="disulfide bond" evidence="2">
    <location>
        <begin position="28"/>
        <end position="247"/>
    </location>
</feature>
<dbReference type="Gene3D" id="2.60.110.10">
    <property type="entry name" value="Thaumatin"/>
    <property type="match status" value="1"/>
</dbReference>
<name>B9SLL4_RICCO</name>
<accession>B9SLL4</accession>
<gene>
    <name evidence="4" type="ORF">RCOM_0592710</name>
</gene>
<proteinExistence type="inferred from homology"/>
<evidence type="ECO:0000313" key="4">
    <source>
        <dbReference type="EMBL" id="EEF35514.1"/>
    </source>
</evidence>
<dbReference type="PANTHER" id="PTHR31048">
    <property type="entry name" value="OS03G0233200 PROTEIN"/>
    <property type="match status" value="1"/>
</dbReference>
<evidence type="ECO:0000313" key="5">
    <source>
        <dbReference type="Proteomes" id="UP000008311"/>
    </source>
</evidence>
<feature type="signal peptide" evidence="3">
    <location>
        <begin position="1"/>
        <end position="19"/>
    </location>
</feature>
<organism evidence="4 5">
    <name type="scientific">Ricinus communis</name>
    <name type="common">Castor bean</name>
    <dbReference type="NCBI Taxonomy" id="3988"/>
    <lineage>
        <taxon>Eukaryota</taxon>
        <taxon>Viridiplantae</taxon>
        <taxon>Streptophyta</taxon>
        <taxon>Embryophyta</taxon>
        <taxon>Tracheophyta</taxon>
        <taxon>Spermatophyta</taxon>
        <taxon>Magnoliopsida</taxon>
        <taxon>eudicotyledons</taxon>
        <taxon>Gunneridae</taxon>
        <taxon>Pentapetalae</taxon>
        <taxon>rosids</taxon>
        <taxon>fabids</taxon>
        <taxon>Malpighiales</taxon>
        <taxon>Euphorbiaceae</taxon>
        <taxon>Acalyphoideae</taxon>
        <taxon>Acalypheae</taxon>
        <taxon>Ricinus</taxon>
    </lineage>
</organism>
<dbReference type="Proteomes" id="UP000008311">
    <property type="component" value="Unassembled WGS sequence"/>
</dbReference>
<feature type="disulfide bond" evidence="2">
    <location>
        <begin position="78"/>
        <end position="88"/>
    </location>
</feature>
<protein>
    <submittedName>
        <fullName evidence="4">Protein NP24, putative</fullName>
    </submittedName>
</protein>
<feature type="chain" id="PRO_5002889490" evidence="3">
    <location>
        <begin position="20"/>
        <end position="247"/>
    </location>
</feature>
<feature type="disulfide bond" evidence="2">
    <location>
        <begin position="146"/>
        <end position="237"/>
    </location>
</feature>
<dbReference type="InterPro" id="IPR037176">
    <property type="entry name" value="Osmotin/thaumatin-like_sf"/>
</dbReference>
<comment type="similarity">
    <text evidence="1">Belongs to the thaumatin family.</text>
</comment>
<dbReference type="AlphaFoldDB" id="B9SLL4"/>
<dbReference type="SMART" id="SM00205">
    <property type="entry name" value="THN"/>
    <property type="match status" value="1"/>
</dbReference>
<dbReference type="Pfam" id="PF00314">
    <property type="entry name" value="Thaumatin"/>
    <property type="match status" value="1"/>
</dbReference>
<evidence type="ECO:0000256" key="2">
    <source>
        <dbReference type="PIRSR" id="PIRSR002703-1"/>
    </source>
</evidence>
<dbReference type="PIRSF" id="PIRSF002703">
    <property type="entry name" value="Thaumatin"/>
    <property type="match status" value="1"/>
</dbReference>
<dbReference type="InterPro" id="IPR001938">
    <property type="entry name" value="Thaumatin"/>
</dbReference>
<keyword evidence="3" id="KW-0732">Signal</keyword>
<dbReference type="eggNOG" id="ENOG502QVSQ">
    <property type="taxonomic scope" value="Eukaryota"/>
</dbReference>
<feature type="disulfide bond" evidence="2">
    <location>
        <begin position="189"/>
        <end position="208"/>
    </location>
</feature>
<dbReference type="InParanoid" id="B9SLL4"/>
<sequence>MALWSFFTLICIILSGVEGRVITLENKCKDTIWPGILIEEGSTYPQELEGDLVLRPGQAFNVTVPQHWTISVWGGNGCSYNSVGYGTCVTGGCDRQRCTGERIPSSPVTLVVLYLDSQRDVYGVDVSGGFNIPISVSPYGKGSAECKAASCPTDVNRICPGVLQMKSNYHVVACRSDDCLLRDRPERCCSNSSTAITSNSDSSHSGTCMWTDYLMALRTACPTATLNGFDWTNMFECHGPNYLISFC</sequence>
<evidence type="ECO:0000256" key="1">
    <source>
        <dbReference type="ARBA" id="ARBA00010607"/>
    </source>
</evidence>
<keyword evidence="5" id="KW-1185">Reference proteome</keyword>
<feature type="disulfide bond" evidence="2">
    <location>
        <begin position="93"/>
        <end position="98"/>
    </location>
</feature>
<feature type="disulfide bond" evidence="2">
    <location>
        <begin position="159"/>
        <end position="174"/>
    </location>
</feature>
<dbReference type="SUPFAM" id="SSF49870">
    <property type="entry name" value="Osmotin, thaumatin-like protein"/>
    <property type="match status" value="1"/>
</dbReference>
<dbReference type="PROSITE" id="PS51367">
    <property type="entry name" value="THAUMATIN_2"/>
    <property type="match status" value="1"/>
</dbReference>
<feature type="disulfide bond" evidence="2">
    <location>
        <begin position="179"/>
        <end position="188"/>
    </location>
</feature>
<keyword evidence="2" id="KW-1015">Disulfide bond</keyword>
<evidence type="ECO:0000256" key="3">
    <source>
        <dbReference type="SAM" id="SignalP"/>
    </source>
</evidence>